<evidence type="ECO:0000256" key="1">
    <source>
        <dbReference type="SAM" id="MobiDB-lite"/>
    </source>
</evidence>
<sequence>METELAALAASGATTLVGLMVSDSWTHVRDRLGHFLARDRGTEEAAEDLDTSRRELVAAHEAGDAPTAAGVAADWQTRLLRLLRADPAAAGELRRLLDSLDAPSREQQPPAVHNTVSGGTQYGPVIQSGRITGLVLHDPGTAPTPDGPGTGGKG</sequence>
<dbReference type="RefSeq" id="WP_344381705.1">
    <property type="nucleotide sequence ID" value="NZ_BAAATA010000003.1"/>
</dbReference>
<protein>
    <submittedName>
        <fullName evidence="2">Uncharacterized protein</fullName>
    </submittedName>
</protein>
<dbReference type="Proteomes" id="UP001501358">
    <property type="component" value="Unassembled WGS sequence"/>
</dbReference>
<accession>A0ABN3KYC8</accession>
<proteinExistence type="predicted"/>
<comment type="caution">
    <text evidence="2">The sequence shown here is derived from an EMBL/GenBank/DDBJ whole genome shotgun (WGS) entry which is preliminary data.</text>
</comment>
<evidence type="ECO:0000313" key="3">
    <source>
        <dbReference type="Proteomes" id="UP001501358"/>
    </source>
</evidence>
<organism evidence="2 3">
    <name type="scientific">Streptomyces thermolineatus</name>
    <dbReference type="NCBI Taxonomy" id="44033"/>
    <lineage>
        <taxon>Bacteria</taxon>
        <taxon>Bacillati</taxon>
        <taxon>Actinomycetota</taxon>
        <taxon>Actinomycetes</taxon>
        <taxon>Kitasatosporales</taxon>
        <taxon>Streptomycetaceae</taxon>
        <taxon>Streptomyces</taxon>
    </lineage>
</organism>
<feature type="region of interest" description="Disordered" evidence="1">
    <location>
        <begin position="99"/>
        <end position="154"/>
    </location>
</feature>
<dbReference type="EMBL" id="BAAATA010000003">
    <property type="protein sequence ID" value="GAA2474481.1"/>
    <property type="molecule type" value="Genomic_DNA"/>
</dbReference>
<name>A0ABN3KYC8_9ACTN</name>
<evidence type="ECO:0000313" key="2">
    <source>
        <dbReference type="EMBL" id="GAA2474481.1"/>
    </source>
</evidence>
<reference evidence="2 3" key="1">
    <citation type="journal article" date="2019" name="Int. J. Syst. Evol. Microbiol.">
        <title>The Global Catalogue of Microorganisms (GCM) 10K type strain sequencing project: providing services to taxonomists for standard genome sequencing and annotation.</title>
        <authorList>
            <consortium name="The Broad Institute Genomics Platform"/>
            <consortium name="The Broad Institute Genome Sequencing Center for Infectious Disease"/>
            <person name="Wu L."/>
            <person name="Ma J."/>
        </authorList>
    </citation>
    <scope>NUCLEOTIDE SEQUENCE [LARGE SCALE GENOMIC DNA]</scope>
    <source>
        <strain evidence="2 3">JCM 6307</strain>
    </source>
</reference>
<keyword evidence="3" id="KW-1185">Reference proteome</keyword>
<gene>
    <name evidence="2" type="ORF">GCM10010406_08110</name>
</gene>